<reference evidence="1 2" key="1">
    <citation type="submission" date="2018-10" db="EMBL/GenBank/DDBJ databases">
        <title>Relationship between Morphology and Antimicrobial Activity in Streptomyces.</title>
        <authorList>
            <person name="Kang H.J."/>
            <person name="Kim S.B."/>
        </authorList>
    </citation>
    <scope>NUCLEOTIDE SEQUENCE [LARGE SCALE GENOMIC DNA]</scope>
    <source>
        <strain evidence="1 2">BH38</strain>
    </source>
</reference>
<protein>
    <submittedName>
        <fullName evidence="1">Uncharacterized protein</fullName>
    </submittedName>
</protein>
<gene>
    <name evidence="1" type="ORF">DWB77_00150</name>
</gene>
<dbReference type="KEGG" id="shun:DWB77_00150"/>
<dbReference type="Proteomes" id="UP000271554">
    <property type="component" value="Chromosome"/>
</dbReference>
<organism evidence="1 2">
    <name type="scientific">Streptomyces hundungensis</name>
    <dbReference type="NCBI Taxonomy" id="1077946"/>
    <lineage>
        <taxon>Bacteria</taxon>
        <taxon>Bacillati</taxon>
        <taxon>Actinomycetota</taxon>
        <taxon>Actinomycetes</taxon>
        <taxon>Kitasatosporales</taxon>
        <taxon>Streptomycetaceae</taxon>
        <taxon>Streptomyces</taxon>
    </lineage>
</organism>
<sequence length="213" mass="23679">MNGAEPACSCSLTVASVAGSRIRIRMCPPLGSVVALVQLSVVVPLVVTVFVAATGYAATYLTNLRLARRKDHLDRVNRQLSELYGPLYAQAEAVDRAWRKFADGGGNPWTALAPVTTEHAATWRLWMSTVFMPLNRRMVETVVSHADLLREDTIPEPLKELCAHVACYEPIVARWQEDGYDSVQVDDHVSIAGNFPRRELDDCLSPRPHEIRQ</sequence>
<evidence type="ECO:0000313" key="1">
    <source>
        <dbReference type="EMBL" id="AYG78043.1"/>
    </source>
</evidence>
<keyword evidence="2" id="KW-1185">Reference proteome</keyword>
<accession>A0A387H7A0</accession>
<dbReference type="EMBL" id="CP032698">
    <property type="protein sequence ID" value="AYG78043.1"/>
    <property type="molecule type" value="Genomic_DNA"/>
</dbReference>
<name>A0A387H7A0_9ACTN</name>
<evidence type="ECO:0000313" key="2">
    <source>
        <dbReference type="Proteomes" id="UP000271554"/>
    </source>
</evidence>
<dbReference type="AlphaFoldDB" id="A0A387H7A0"/>
<proteinExistence type="predicted"/>